<evidence type="ECO:0000256" key="2">
    <source>
        <dbReference type="ARBA" id="ARBA00010205"/>
    </source>
</evidence>
<dbReference type="GO" id="GO:0017005">
    <property type="term" value="F:3'-tyrosyl-DNA phosphodiesterase activity"/>
    <property type="evidence" value="ECO:0000318"/>
    <property type="project" value="GO_Central"/>
</dbReference>
<dbReference type="GeneTree" id="ENSGT00390000002211"/>
<keyword evidence="6" id="KW-0269">Exonuclease</keyword>
<dbReference type="Ensembl" id="ENSCINT00000030937.1">
    <property type="protein sequence ID" value="ENSCINP00000035975.1"/>
    <property type="gene ID" value="ENSCING00000019652.1"/>
</dbReference>
<dbReference type="InterPro" id="IPR010347">
    <property type="entry name" value="Tdp1"/>
</dbReference>
<keyword evidence="8" id="KW-0539">Nucleus</keyword>
<comment type="similarity">
    <text evidence="2">Belongs to the tyrosyl-DNA phosphodiesterase family.</text>
</comment>
<feature type="region of interest" description="Disordered" evidence="12">
    <location>
        <begin position="358"/>
        <end position="379"/>
    </location>
</feature>
<keyword evidence="4" id="KW-0227">DNA damage</keyword>
<dbReference type="HOGENOM" id="CLU_010413_4_0_1"/>
<feature type="binding site" evidence="10">
    <location>
        <position position="61"/>
    </location>
    <ligand>
        <name>substrate</name>
    </ligand>
</feature>
<dbReference type="Gene3D" id="3.30.870.10">
    <property type="entry name" value="Endonuclease Chain A"/>
    <property type="match status" value="2"/>
</dbReference>
<evidence type="ECO:0000256" key="1">
    <source>
        <dbReference type="ARBA" id="ARBA00004123"/>
    </source>
</evidence>
<dbReference type="Proteomes" id="UP000008144">
    <property type="component" value="Unassembled WGS sequence"/>
</dbReference>
<name>H2Y240_CIOIN</name>
<feature type="binding site" evidence="10">
    <location>
        <position position="281"/>
    </location>
    <ligand>
        <name>substrate</name>
    </ligand>
</feature>
<dbReference type="OMA" id="LSTWGHM"/>
<feature type="active site" description="Proton donor/acceptor" evidence="9">
    <location>
        <position position="279"/>
    </location>
</feature>
<evidence type="ECO:0000313" key="14">
    <source>
        <dbReference type="Proteomes" id="UP000008144"/>
    </source>
</evidence>
<dbReference type="PANTHER" id="PTHR12415">
    <property type="entry name" value="TYROSYL-DNA PHOSPHODIESTERASE 1"/>
    <property type="match status" value="1"/>
</dbReference>
<dbReference type="Pfam" id="PF06087">
    <property type="entry name" value="Tyr-DNA_phospho"/>
    <property type="match status" value="1"/>
</dbReference>
<dbReference type="PANTHER" id="PTHR12415:SF0">
    <property type="entry name" value="TYROSYL-DNA PHOSPHODIESTERASE 1"/>
    <property type="match status" value="1"/>
</dbReference>
<evidence type="ECO:0000256" key="5">
    <source>
        <dbReference type="ARBA" id="ARBA00022801"/>
    </source>
</evidence>
<gene>
    <name evidence="13" type="primary">LOC100175013</name>
</gene>
<dbReference type="InParanoid" id="H2Y240"/>
<evidence type="ECO:0000256" key="12">
    <source>
        <dbReference type="SAM" id="MobiDB-lite"/>
    </source>
</evidence>
<evidence type="ECO:0000256" key="10">
    <source>
        <dbReference type="PIRSR" id="PIRSR610347-2"/>
    </source>
</evidence>
<reference evidence="13" key="3">
    <citation type="submission" date="2025-09" db="UniProtKB">
        <authorList>
            <consortium name="Ensembl"/>
        </authorList>
    </citation>
    <scope>IDENTIFICATION</scope>
</reference>
<dbReference type="STRING" id="7719.ENSCINP00000035975"/>
<proteinExistence type="inferred from homology"/>
<evidence type="ECO:0000256" key="9">
    <source>
        <dbReference type="PIRSR" id="PIRSR610347-1"/>
    </source>
</evidence>
<dbReference type="GO" id="GO:0006281">
    <property type="term" value="P:DNA repair"/>
    <property type="evidence" value="ECO:0000318"/>
    <property type="project" value="GO_Central"/>
</dbReference>
<dbReference type="CDD" id="cd09195">
    <property type="entry name" value="PLDc_mTdp1_2"/>
    <property type="match status" value="1"/>
</dbReference>
<reference evidence="14" key="1">
    <citation type="journal article" date="2002" name="Science">
        <title>The draft genome of Ciona intestinalis: insights into chordate and vertebrate origins.</title>
        <authorList>
            <person name="Dehal P."/>
            <person name="Satou Y."/>
            <person name="Campbell R.K."/>
            <person name="Chapman J."/>
            <person name="Degnan B."/>
            <person name="De Tomaso A."/>
            <person name="Davidson B."/>
            <person name="Di Gregorio A."/>
            <person name="Gelpke M."/>
            <person name="Goodstein D.M."/>
            <person name="Harafuji N."/>
            <person name="Hastings K.E."/>
            <person name="Ho I."/>
            <person name="Hotta K."/>
            <person name="Huang W."/>
            <person name="Kawashima T."/>
            <person name="Lemaire P."/>
            <person name="Martinez D."/>
            <person name="Meinertzhagen I.A."/>
            <person name="Necula S."/>
            <person name="Nonaka M."/>
            <person name="Putnam N."/>
            <person name="Rash S."/>
            <person name="Saiga H."/>
            <person name="Satake M."/>
            <person name="Terry A."/>
            <person name="Yamada L."/>
            <person name="Wang H.G."/>
            <person name="Awazu S."/>
            <person name="Azumi K."/>
            <person name="Boore J."/>
            <person name="Branno M."/>
            <person name="Chin-Bow S."/>
            <person name="DeSantis R."/>
            <person name="Doyle S."/>
            <person name="Francino P."/>
            <person name="Keys D.N."/>
            <person name="Haga S."/>
            <person name="Hayashi H."/>
            <person name="Hino K."/>
            <person name="Imai K.S."/>
            <person name="Inaba K."/>
            <person name="Kano S."/>
            <person name="Kobayashi K."/>
            <person name="Kobayashi M."/>
            <person name="Lee B.I."/>
            <person name="Makabe K.W."/>
            <person name="Manohar C."/>
            <person name="Matassi G."/>
            <person name="Medina M."/>
            <person name="Mochizuki Y."/>
            <person name="Mount S."/>
            <person name="Morishita T."/>
            <person name="Miura S."/>
            <person name="Nakayama A."/>
            <person name="Nishizaka S."/>
            <person name="Nomoto H."/>
            <person name="Ohta F."/>
            <person name="Oishi K."/>
            <person name="Rigoutsos I."/>
            <person name="Sano M."/>
            <person name="Sasaki A."/>
            <person name="Sasakura Y."/>
            <person name="Shoguchi E."/>
            <person name="Shin-i T."/>
            <person name="Spagnuolo A."/>
            <person name="Stainier D."/>
            <person name="Suzuki M.M."/>
            <person name="Tassy O."/>
            <person name="Takatori N."/>
            <person name="Tokuoka M."/>
            <person name="Yagi K."/>
            <person name="Yoshizaki F."/>
            <person name="Wada S."/>
            <person name="Zhang C."/>
            <person name="Hyatt P.D."/>
            <person name="Larimer F."/>
            <person name="Detter C."/>
            <person name="Doggett N."/>
            <person name="Glavina T."/>
            <person name="Hawkins T."/>
            <person name="Richardson P."/>
            <person name="Lucas S."/>
            <person name="Kohara Y."/>
            <person name="Levine M."/>
            <person name="Satoh N."/>
            <person name="Rokhsar D.S."/>
        </authorList>
    </citation>
    <scope>NUCLEOTIDE SEQUENCE [LARGE SCALE GENOMIC DNA]</scope>
</reference>
<comment type="subcellular location">
    <subcellularLocation>
        <location evidence="1">Nucleus</location>
    </subcellularLocation>
</comment>
<keyword evidence="3" id="KW-0540">Nuclease</keyword>
<dbReference type="GO" id="GO:0004527">
    <property type="term" value="F:exonuclease activity"/>
    <property type="evidence" value="ECO:0007669"/>
    <property type="project" value="UniProtKB-KW"/>
</dbReference>
<feature type="site" description="Interaction with DNA" evidence="11">
    <location>
        <position position="306"/>
    </location>
</feature>
<evidence type="ECO:0000256" key="3">
    <source>
        <dbReference type="ARBA" id="ARBA00022722"/>
    </source>
</evidence>
<keyword evidence="14" id="KW-1185">Reference proteome</keyword>
<evidence type="ECO:0000256" key="6">
    <source>
        <dbReference type="ARBA" id="ARBA00022839"/>
    </source>
</evidence>
<evidence type="ECO:0000256" key="11">
    <source>
        <dbReference type="PIRSR" id="PIRSR610347-3"/>
    </source>
</evidence>
<accession>H2Y240</accession>
<feature type="active site" description="Nucleophile" evidence="9">
    <location>
        <position position="59"/>
    </location>
</feature>
<evidence type="ECO:0000256" key="8">
    <source>
        <dbReference type="ARBA" id="ARBA00023242"/>
    </source>
</evidence>
<evidence type="ECO:0000256" key="4">
    <source>
        <dbReference type="ARBA" id="ARBA00022763"/>
    </source>
</evidence>
<dbReference type="AlphaFoldDB" id="H2Y240"/>
<keyword evidence="5" id="KW-0378">Hydrolase</keyword>
<keyword evidence="7" id="KW-0234">DNA repair</keyword>
<dbReference type="FunCoup" id="H2Y240">
    <property type="interactions" value="47"/>
</dbReference>
<evidence type="ECO:0000256" key="7">
    <source>
        <dbReference type="ARBA" id="ARBA00023204"/>
    </source>
</evidence>
<dbReference type="GO" id="GO:0005634">
    <property type="term" value="C:nucleus"/>
    <property type="evidence" value="ECO:0000318"/>
    <property type="project" value="GO_Central"/>
</dbReference>
<evidence type="ECO:0000313" key="13">
    <source>
        <dbReference type="Ensembl" id="ENSCINP00000035975.1"/>
    </source>
</evidence>
<dbReference type="GO" id="GO:0003690">
    <property type="term" value="F:double-stranded DNA binding"/>
    <property type="evidence" value="ECO:0000318"/>
    <property type="project" value="GO_Central"/>
</dbReference>
<organism evidence="13 14">
    <name type="scientific">Ciona intestinalis</name>
    <name type="common">Transparent sea squirt</name>
    <name type="synonym">Ascidia intestinalis</name>
    <dbReference type="NCBI Taxonomy" id="7719"/>
    <lineage>
        <taxon>Eukaryota</taxon>
        <taxon>Metazoa</taxon>
        <taxon>Chordata</taxon>
        <taxon>Tunicata</taxon>
        <taxon>Ascidiacea</taxon>
        <taxon>Phlebobranchia</taxon>
        <taxon>Cionidae</taxon>
        <taxon>Ciona</taxon>
    </lineage>
</organism>
<feature type="compositionally biased region" description="Basic and acidic residues" evidence="12">
    <location>
        <begin position="364"/>
        <end position="373"/>
    </location>
</feature>
<protein>
    <submittedName>
        <fullName evidence="13">Tyrosyl-DNA phosphodiesterase 1</fullName>
    </submittedName>
</protein>
<sequence>IESVQFNYCIDVDWLIQQYPVSCQGKPLTIIHGGNVSPNPQYPNITLVKVNLPPYGTHHTKMMLLHYTSGLRVVILTTNLVPQDWGQKTQGFWMSPIFPKTTPTKTSKFKPRFGLEYVSSYKNKSLQRWVDHIRSHDMSSANVILIGSIPGRHTGHNLSTWGHMRLRKVLKNETKKIDSSWPVIGQFSSIGSLGSSNQKWLCNEWLTSLSSCSNTTLGASPPLKLIFPSVDDVRMSLEGYPAGASIPYSRNIALKQPWLRPYLHKWVATHAGRTQAAPHIKSYARISPYNTNIRLPWFLLTSANLSKAAWGSLEKNNSQLSIKSYELGVLFLPPASKQNRFPCPISLPLTPYRPQDEPWTWDSPHTKAPDRHGNIWQPS</sequence>
<dbReference type="GO" id="GO:0003697">
    <property type="term" value="F:single-stranded DNA binding"/>
    <property type="evidence" value="ECO:0000318"/>
    <property type="project" value="GO_Central"/>
</dbReference>
<reference evidence="13" key="2">
    <citation type="submission" date="2025-08" db="UniProtKB">
        <authorList>
            <consortium name="Ensembl"/>
        </authorList>
    </citation>
    <scope>IDENTIFICATION</scope>
</reference>
<dbReference type="SUPFAM" id="SSF56024">
    <property type="entry name" value="Phospholipase D/nuclease"/>
    <property type="match status" value="2"/>
</dbReference>